<evidence type="ECO:0000256" key="1">
    <source>
        <dbReference type="SAM" id="MobiDB-lite"/>
    </source>
</evidence>
<sequence length="268" mass="28245">MSTFPTPIPTRPSASPGLSAGAAVGLALGVFMALFTLVAAISLLFLRRRRRRRSKRDSADSDSSRRQLTSGDASRRQPFRLSSISSWFGSVPVGLDPTIASDPGYRHSGASSLPHEDRLRASFPEKRASDCSSPLGWPIPMPAPPARILSPRLMPGFLGPAGVEHRDGLSPAPRPKPKDGPEKLLAMAEMEYSSVAPSPTNTTAAPSQRGVGYGTEESLDLGEAGQDGTIGVQRSRDPFAHARVSGVSDALALEASSPDVLSVPVEAL</sequence>
<keyword evidence="2" id="KW-1133">Transmembrane helix</keyword>
<feature type="compositionally biased region" description="Polar residues" evidence="1">
    <location>
        <begin position="195"/>
        <end position="206"/>
    </location>
</feature>
<proteinExistence type="predicted"/>
<keyword evidence="4" id="KW-1185">Reference proteome</keyword>
<feature type="transmembrane region" description="Helical" evidence="2">
    <location>
        <begin position="20"/>
        <end position="46"/>
    </location>
</feature>
<evidence type="ECO:0000313" key="4">
    <source>
        <dbReference type="Proteomes" id="UP000230002"/>
    </source>
</evidence>
<feature type="region of interest" description="Disordered" evidence="1">
    <location>
        <begin position="195"/>
        <end position="232"/>
    </location>
</feature>
<feature type="compositionally biased region" description="Basic and acidic residues" evidence="1">
    <location>
        <begin position="56"/>
        <end position="65"/>
    </location>
</feature>
<protein>
    <submittedName>
        <fullName evidence="3">Uncharacterized protein</fullName>
    </submittedName>
</protein>
<evidence type="ECO:0000256" key="2">
    <source>
        <dbReference type="SAM" id="Phobius"/>
    </source>
</evidence>
<feature type="region of interest" description="Disordered" evidence="1">
    <location>
        <begin position="52"/>
        <end position="76"/>
    </location>
</feature>
<feature type="region of interest" description="Disordered" evidence="1">
    <location>
        <begin position="160"/>
        <end position="181"/>
    </location>
</feature>
<reference evidence="3 4" key="1">
    <citation type="journal article" date="2015" name="Sci. Rep.">
        <title>Chromosome-level genome map provides insights into diverse defense mechanisms in the medicinal fungus Ganoderma sinense.</title>
        <authorList>
            <person name="Zhu Y."/>
            <person name="Xu J."/>
            <person name="Sun C."/>
            <person name="Zhou S."/>
            <person name="Xu H."/>
            <person name="Nelson D.R."/>
            <person name="Qian J."/>
            <person name="Song J."/>
            <person name="Luo H."/>
            <person name="Xiang L."/>
            <person name="Li Y."/>
            <person name="Xu Z."/>
            <person name="Ji A."/>
            <person name="Wang L."/>
            <person name="Lu S."/>
            <person name="Hayward A."/>
            <person name="Sun W."/>
            <person name="Li X."/>
            <person name="Schwartz D.C."/>
            <person name="Wang Y."/>
            <person name="Chen S."/>
        </authorList>
    </citation>
    <scope>NUCLEOTIDE SEQUENCE [LARGE SCALE GENOMIC DNA]</scope>
    <source>
        <strain evidence="3 4">ZZ0214-1</strain>
    </source>
</reference>
<organism evidence="3 4">
    <name type="scientific">Ganoderma sinense ZZ0214-1</name>
    <dbReference type="NCBI Taxonomy" id="1077348"/>
    <lineage>
        <taxon>Eukaryota</taxon>
        <taxon>Fungi</taxon>
        <taxon>Dikarya</taxon>
        <taxon>Basidiomycota</taxon>
        <taxon>Agaricomycotina</taxon>
        <taxon>Agaricomycetes</taxon>
        <taxon>Polyporales</taxon>
        <taxon>Polyporaceae</taxon>
        <taxon>Ganoderma</taxon>
    </lineage>
</organism>
<gene>
    <name evidence="3" type="ORF">GSI_08569</name>
</gene>
<keyword evidence="2" id="KW-0472">Membrane</keyword>
<name>A0A2G8S443_9APHY</name>
<keyword evidence="2" id="KW-0812">Transmembrane</keyword>
<dbReference type="AlphaFoldDB" id="A0A2G8S443"/>
<dbReference type="Proteomes" id="UP000230002">
    <property type="component" value="Unassembled WGS sequence"/>
</dbReference>
<dbReference type="EMBL" id="AYKW01000023">
    <property type="protein sequence ID" value="PIL28531.1"/>
    <property type="molecule type" value="Genomic_DNA"/>
</dbReference>
<comment type="caution">
    <text evidence="3">The sequence shown here is derived from an EMBL/GenBank/DDBJ whole genome shotgun (WGS) entry which is preliminary data.</text>
</comment>
<accession>A0A2G8S443</accession>
<evidence type="ECO:0000313" key="3">
    <source>
        <dbReference type="EMBL" id="PIL28531.1"/>
    </source>
</evidence>